<dbReference type="AlphaFoldDB" id="A0A941DJZ2"/>
<dbReference type="GO" id="GO:0070006">
    <property type="term" value="F:metalloaminopeptidase activity"/>
    <property type="evidence" value="ECO:0007669"/>
    <property type="project" value="InterPro"/>
</dbReference>
<dbReference type="GO" id="GO:0030145">
    <property type="term" value="F:manganese ion binding"/>
    <property type="evidence" value="ECO:0007669"/>
    <property type="project" value="UniProtKB-UniRule"/>
</dbReference>
<keyword evidence="6 8" id="KW-0378">Hydrolase</keyword>
<dbReference type="Pfam" id="PF02789">
    <property type="entry name" value="Peptidase_M17_N"/>
    <property type="match status" value="1"/>
</dbReference>
<evidence type="ECO:0000256" key="4">
    <source>
        <dbReference type="ARBA" id="ARBA00022438"/>
    </source>
</evidence>
<comment type="similarity">
    <text evidence="3 8">Belongs to the peptidase M17 family.</text>
</comment>
<dbReference type="InterPro" id="IPR008283">
    <property type="entry name" value="Peptidase_M17_N"/>
</dbReference>
<sequence>MDFSIKPIDAKSAATGHKATKTACLIVGVFENKKLSAAAASLDGAGLIAAALKAGDISGKAGSTLLLRKPEGVAAERVLLVGLGEEAAEISEKAYNSAIGAAARALSALGAADTVIALPAVKAQSVQWSVRTAVLAFRESIFRADGLKSKKDTTPVTLKKIAFSVAQSDATAARNALAQAVAMANGVDLAKELGNLPANYCTPTHLANTAKQIAADYGMTAEILDKKQIQALKMGSFLSVAAGAIEPPKFIVLKHNGGKAKDAPVVLVGKGITFDTGGISLKPGLNMDEMKFDMSGAGSVLGTMRAIGEMKLKLNVIGVIPACENMPAGNATRPGDIVTSMSGQTIEILNTDAEGRLILCDALTYTERFKPAAVIDIATLTGACVTALGYHNSGLFTRHDDAHDALADELLAAGKESGDTAWRMPIGELYNDQLKSNFADMANIGGPAGGSITAACFLERFTKKYTWAHLDVAGTASRSGAAKGSTGRPVPLLTTFLINRAG</sequence>
<comment type="catalytic activity">
    <reaction evidence="2 8">
        <text>Release of an N-terminal amino acid, preferentially leucine, but not glutamic or aspartic acids.</text>
        <dbReference type="EC" id="3.4.11.10"/>
    </reaction>
</comment>
<dbReference type="Gene3D" id="3.40.630.10">
    <property type="entry name" value="Zn peptidases"/>
    <property type="match status" value="1"/>
</dbReference>
<organism evidence="10 11">
    <name type="scientific">Undibacterium luofuense</name>
    <dbReference type="NCBI Taxonomy" id="2828733"/>
    <lineage>
        <taxon>Bacteria</taxon>
        <taxon>Pseudomonadati</taxon>
        <taxon>Pseudomonadota</taxon>
        <taxon>Betaproteobacteria</taxon>
        <taxon>Burkholderiales</taxon>
        <taxon>Oxalobacteraceae</taxon>
        <taxon>Undibacterium</taxon>
    </lineage>
</organism>
<keyword evidence="7 8" id="KW-0464">Manganese</keyword>
<keyword evidence="8" id="KW-0963">Cytoplasm</keyword>
<dbReference type="InterPro" id="IPR011356">
    <property type="entry name" value="Leucine_aapep/pepB"/>
</dbReference>
<evidence type="ECO:0000256" key="7">
    <source>
        <dbReference type="ARBA" id="ARBA00023211"/>
    </source>
</evidence>
<comment type="catalytic activity">
    <reaction evidence="1 8">
        <text>Release of an N-terminal amino acid, Xaa-|-Yaa-, in which Xaa is preferably Leu, but may be other amino acids including Pro although not Arg or Lys, and Yaa may be Pro. Amino acid amides and methyl esters are also readily hydrolyzed, but rates on arylamides are exceedingly low.</text>
        <dbReference type="EC" id="3.4.11.1"/>
    </reaction>
</comment>
<comment type="subcellular location">
    <subcellularLocation>
        <location evidence="8">Cytoplasm</location>
    </subcellularLocation>
</comment>
<evidence type="ECO:0000313" key="10">
    <source>
        <dbReference type="EMBL" id="MBR7781365.1"/>
    </source>
</evidence>
<evidence type="ECO:0000256" key="8">
    <source>
        <dbReference type="HAMAP-Rule" id="MF_00181"/>
    </source>
</evidence>
<evidence type="ECO:0000256" key="2">
    <source>
        <dbReference type="ARBA" id="ARBA00000967"/>
    </source>
</evidence>
<evidence type="ECO:0000256" key="1">
    <source>
        <dbReference type="ARBA" id="ARBA00000135"/>
    </source>
</evidence>
<dbReference type="PANTHER" id="PTHR11963">
    <property type="entry name" value="LEUCINE AMINOPEPTIDASE-RELATED"/>
    <property type="match status" value="1"/>
</dbReference>
<evidence type="ECO:0000259" key="9">
    <source>
        <dbReference type="PROSITE" id="PS00631"/>
    </source>
</evidence>
<feature type="binding site" evidence="8">
    <location>
        <position position="354"/>
    </location>
    <ligand>
        <name>Mn(2+)</name>
        <dbReference type="ChEBI" id="CHEBI:29035"/>
        <label>1</label>
    </ligand>
</feature>
<dbReference type="InterPro" id="IPR023042">
    <property type="entry name" value="Peptidase_M17_leu_NH2_pept"/>
</dbReference>
<evidence type="ECO:0000256" key="5">
    <source>
        <dbReference type="ARBA" id="ARBA00022670"/>
    </source>
</evidence>
<evidence type="ECO:0000256" key="3">
    <source>
        <dbReference type="ARBA" id="ARBA00009528"/>
    </source>
</evidence>
<dbReference type="Gene3D" id="3.40.220.10">
    <property type="entry name" value="Leucine Aminopeptidase, subunit E, domain 1"/>
    <property type="match status" value="1"/>
</dbReference>
<feature type="active site" evidence="8">
    <location>
        <position position="356"/>
    </location>
</feature>
<dbReference type="NCBIfam" id="NF002073">
    <property type="entry name" value="PRK00913.1-2"/>
    <property type="match status" value="1"/>
</dbReference>
<dbReference type="EC" id="3.4.11.10" evidence="8"/>
<dbReference type="SUPFAM" id="SSF53187">
    <property type="entry name" value="Zn-dependent exopeptidases"/>
    <property type="match status" value="1"/>
</dbReference>
<dbReference type="SUPFAM" id="SSF52949">
    <property type="entry name" value="Macro domain-like"/>
    <property type="match status" value="1"/>
</dbReference>
<comment type="function">
    <text evidence="8">Presumably involved in the processing and regular turnover of intracellular proteins. Catalyzes the removal of unsubstituted N-terminal amino acids from various peptides.</text>
</comment>
<keyword evidence="8" id="KW-0479">Metal-binding</keyword>
<feature type="binding site" evidence="8">
    <location>
        <position position="275"/>
    </location>
    <ligand>
        <name>Mn(2+)</name>
        <dbReference type="ChEBI" id="CHEBI:29035"/>
        <label>2</label>
    </ligand>
</feature>
<dbReference type="NCBIfam" id="NF002077">
    <property type="entry name" value="PRK00913.2-4"/>
    <property type="match status" value="1"/>
</dbReference>
<keyword evidence="5 8" id="KW-0645">Protease</keyword>
<dbReference type="InterPro" id="IPR043472">
    <property type="entry name" value="Macro_dom-like"/>
</dbReference>
<accession>A0A941DJZ2</accession>
<evidence type="ECO:0000313" key="11">
    <source>
        <dbReference type="Proteomes" id="UP000680067"/>
    </source>
</evidence>
<feature type="binding site" evidence="8">
    <location>
        <position position="293"/>
    </location>
    <ligand>
        <name>Mn(2+)</name>
        <dbReference type="ChEBI" id="CHEBI:29035"/>
        <label>2</label>
    </ligand>
</feature>
<gene>
    <name evidence="8" type="primary">pepA</name>
    <name evidence="10" type="ORF">KDM89_04350</name>
</gene>
<evidence type="ECO:0000256" key="6">
    <source>
        <dbReference type="ARBA" id="ARBA00022801"/>
    </source>
</evidence>
<reference evidence="10" key="1">
    <citation type="submission" date="2021-04" db="EMBL/GenBank/DDBJ databases">
        <title>novel species isolated from subtropical streams in China.</title>
        <authorList>
            <person name="Lu H."/>
        </authorList>
    </citation>
    <scope>NUCLEOTIDE SEQUENCE</scope>
    <source>
        <strain evidence="10">LFS511W</strain>
    </source>
</reference>
<feature type="binding site" evidence="8">
    <location>
        <position position="275"/>
    </location>
    <ligand>
        <name>Mn(2+)</name>
        <dbReference type="ChEBI" id="CHEBI:29035"/>
        <label>1</label>
    </ligand>
</feature>
<dbReference type="Pfam" id="PF00883">
    <property type="entry name" value="Peptidase_M17"/>
    <property type="match status" value="1"/>
</dbReference>
<dbReference type="NCBIfam" id="NF002074">
    <property type="entry name" value="PRK00913.1-4"/>
    <property type="match status" value="1"/>
</dbReference>
<dbReference type="Proteomes" id="UP000680067">
    <property type="component" value="Unassembled WGS sequence"/>
</dbReference>
<dbReference type="InterPro" id="IPR000819">
    <property type="entry name" value="Peptidase_M17_C"/>
</dbReference>
<dbReference type="HAMAP" id="MF_00181">
    <property type="entry name" value="Cytosol_peptidase_M17"/>
    <property type="match status" value="1"/>
</dbReference>
<dbReference type="GO" id="GO:0006508">
    <property type="term" value="P:proteolysis"/>
    <property type="evidence" value="ECO:0007669"/>
    <property type="project" value="UniProtKB-KW"/>
</dbReference>
<dbReference type="CDD" id="cd00433">
    <property type="entry name" value="Peptidase_M17"/>
    <property type="match status" value="1"/>
</dbReference>
<dbReference type="EMBL" id="JAGSPN010000002">
    <property type="protein sequence ID" value="MBR7781365.1"/>
    <property type="molecule type" value="Genomic_DNA"/>
</dbReference>
<feature type="active site" evidence="8">
    <location>
        <position position="282"/>
    </location>
</feature>
<comment type="cofactor">
    <cofactor evidence="8">
        <name>Mn(2+)</name>
        <dbReference type="ChEBI" id="CHEBI:29035"/>
    </cofactor>
    <text evidence="8">Binds 2 manganese ions per subunit.</text>
</comment>
<protein>
    <recommendedName>
        <fullName evidence="8">Probable cytosol aminopeptidase</fullName>
        <ecNumber evidence="8">3.4.11.1</ecNumber>
    </recommendedName>
    <alternativeName>
        <fullName evidence="8">Leucine aminopeptidase</fullName>
        <shortName evidence="8">LAP</shortName>
        <ecNumber evidence="8">3.4.11.10</ecNumber>
    </alternativeName>
    <alternativeName>
        <fullName evidence="8">Leucyl aminopeptidase</fullName>
    </alternativeName>
</protein>
<feature type="binding site" evidence="8">
    <location>
        <position position="354"/>
    </location>
    <ligand>
        <name>Mn(2+)</name>
        <dbReference type="ChEBI" id="CHEBI:29035"/>
        <label>2</label>
    </ligand>
</feature>
<feature type="binding site" evidence="8">
    <location>
        <position position="352"/>
    </location>
    <ligand>
        <name>Mn(2+)</name>
        <dbReference type="ChEBI" id="CHEBI:29035"/>
        <label>1</label>
    </ligand>
</feature>
<dbReference type="GO" id="GO:0005737">
    <property type="term" value="C:cytoplasm"/>
    <property type="evidence" value="ECO:0007669"/>
    <property type="project" value="UniProtKB-SubCell"/>
</dbReference>
<dbReference type="PANTHER" id="PTHR11963:SF23">
    <property type="entry name" value="CYTOSOL AMINOPEPTIDASE"/>
    <property type="match status" value="1"/>
</dbReference>
<comment type="caution">
    <text evidence="10">The sequence shown here is derived from an EMBL/GenBank/DDBJ whole genome shotgun (WGS) entry which is preliminary data.</text>
</comment>
<feature type="domain" description="Cytosol aminopeptidase" evidence="9">
    <location>
        <begin position="350"/>
        <end position="357"/>
    </location>
</feature>
<feature type="binding site" evidence="8">
    <location>
        <position position="270"/>
    </location>
    <ligand>
        <name>Mn(2+)</name>
        <dbReference type="ChEBI" id="CHEBI:29035"/>
        <label>2</label>
    </ligand>
</feature>
<dbReference type="EC" id="3.4.11.1" evidence="8"/>
<keyword evidence="4 8" id="KW-0031">Aminopeptidase</keyword>
<name>A0A941DJZ2_9BURK</name>
<proteinExistence type="inferred from homology"/>
<keyword evidence="11" id="KW-1185">Reference proteome</keyword>
<dbReference type="RefSeq" id="WP_212686728.1">
    <property type="nucleotide sequence ID" value="NZ_CAXBSD010000127.1"/>
</dbReference>
<dbReference type="PROSITE" id="PS00631">
    <property type="entry name" value="CYTOSOL_AP"/>
    <property type="match status" value="1"/>
</dbReference>
<dbReference type="PRINTS" id="PR00481">
    <property type="entry name" value="LAMNOPPTDASE"/>
</dbReference>